<feature type="domain" description="C2H2-type" evidence="26">
    <location>
        <begin position="981"/>
        <end position="1010"/>
    </location>
</feature>
<dbReference type="Gene3D" id="3.30.160.60">
    <property type="entry name" value="Classic Zinc Finger"/>
    <property type="match status" value="6"/>
</dbReference>
<comment type="caution">
    <text evidence="29">The sequence shown here is derived from an EMBL/GenBank/DDBJ whole genome shotgun (WGS) entry which is preliminary data.</text>
</comment>
<keyword evidence="12" id="KW-0498">Mitosis</keyword>
<feature type="region of interest" description="Disordered" evidence="23">
    <location>
        <begin position="789"/>
        <end position="828"/>
    </location>
</feature>
<evidence type="ECO:0000256" key="7">
    <source>
        <dbReference type="ARBA" id="ARBA00022553"/>
    </source>
</evidence>
<evidence type="ECO:0000256" key="17">
    <source>
        <dbReference type="ARBA" id="ARBA00023306"/>
    </source>
</evidence>
<feature type="region of interest" description="Disordered" evidence="23">
    <location>
        <begin position="1806"/>
        <end position="1853"/>
    </location>
</feature>
<dbReference type="Gene3D" id="3.30.1120.30">
    <property type="entry name" value="POLO box domain"/>
    <property type="match status" value="2"/>
</dbReference>
<evidence type="ECO:0000256" key="19">
    <source>
        <dbReference type="ARBA" id="ARBA00048347"/>
    </source>
</evidence>
<evidence type="ECO:0000256" key="21">
    <source>
        <dbReference type="PROSITE-ProRule" id="PRU10141"/>
    </source>
</evidence>
<dbReference type="OrthoDB" id="408964at2759"/>
<evidence type="ECO:0000259" key="25">
    <source>
        <dbReference type="PROSITE" id="PS50078"/>
    </source>
</evidence>
<dbReference type="Pfam" id="PF00271">
    <property type="entry name" value="Helicase_C"/>
    <property type="match status" value="1"/>
</dbReference>
<dbReference type="GO" id="GO:0051301">
    <property type="term" value="P:cell division"/>
    <property type="evidence" value="ECO:0007669"/>
    <property type="project" value="UniProtKB-KW"/>
</dbReference>
<dbReference type="CDD" id="cd13118">
    <property type="entry name" value="POLO_box_1"/>
    <property type="match status" value="1"/>
</dbReference>
<comment type="catalytic activity">
    <reaction evidence="18 22">
        <text>L-threonyl-[protein] + ATP = O-phospho-L-threonyl-[protein] + ADP + H(+)</text>
        <dbReference type="Rhea" id="RHEA:46608"/>
        <dbReference type="Rhea" id="RHEA-COMP:11060"/>
        <dbReference type="Rhea" id="RHEA-COMP:11605"/>
        <dbReference type="ChEBI" id="CHEBI:15378"/>
        <dbReference type="ChEBI" id="CHEBI:30013"/>
        <dbReference type="ChEBI" id="CHEBI:30616"/>
        <dbReference type="ChEBI" id="CHEBI:61977"/>
        <dbReference type="ChEBI" id="CHEBI:456216"/>
        <dbReference type="EC" id="2.7.11.21"/>
    </reaction>
</comment>
<dbReference type="SMART" id="SM00487">
    <property type="entry name" value="DEXDc"/>
    <property type="match status" value="1"/>
</dbReference>
<dbReference type="SUPFAM" id="SSF52540">
    <property type="entry name" value="P-loop containing nucleoside triphosphate hydrolases"/>
    <property type="match status" value="1"/>
</dbReference>
<dbReference type="GO" id="GO:0000922">
    <property type="term" value="C:spindle pole"/>
    <property type="evidence" value="ECO:0007669"/>
    <property type="project" value="TreeGrafter"/>
</dbReference>
<dbReference type="PROSITE" id="PS51194">
    <property type="entry name" value="HELICASE_CTER"/>
    <property type="match status" value="1"/>
</dbReference>
<dbReference type="FunFam" id="3.30.200.20:FF:000284">
    <property type="entry name" value="Serine/threonine-protein kinase PLK"/>
    <property type="match status" value="1"/>
</dbReference>
<dbReference type="SMART" id="SM00490">
    <property type="entry name" value="HELICc"/>
    <property type="match status" value="1"/>
</dbReference>
<dbReference type="GO" id="GO:0106310">
    <property type="term" value="F:protein serine kinase activity"/>
    <property type="evidence" value="ECO:0007669"/>
    <property type="project" value="RHEA"/>
</dbReference>
<dbReference type="InterPro" id="IPR014001">
    <property type="entry name" value="Helicase_ATP-bd"/>
</dbReference>
<evidence type="ECO:0000256" key="13">
    <source>
        <dbReference type="ARBA" id="ARBA00022777"/>
    </source>
</evidence>
<accession>A0A2T7PIK5</accession>
<evidence type="ECO:0000256" key="2">
    <source>
        <dbReference type="ARBA" id="ARBA00004186"/>
    </source>
</evidence>
<feature type="domain" description="Helicase C-terminal" evidence="28">
    <location>
        <begin position="2403"/>
        <end position="2559"/>
    </location>
</feature>
<feature type="region of interest" description="Disordered" evidence="23">
    <location>
        <begin position="339"/>
        <end position="360"/>
    </location>
</feature>
<dbReference type="Pfam" id="PF00069">
    <property type="entry name" value="Pkinase"/>
    <property type="match status" value="1"/>
</dbReference>
<dbReference type="SMART" id="SM00355">
    <property type="entry name" value="ZnF_C2H2"/>
    <property type="match status" value="10"/>
</dbReference>
<dbReference type="InterPro" id="IPR008271">
    <property type="entry name" value="Ser/Thr_kinase_AS"/>
</dbReference>
<evidence type="ECO:0000256" key="22">
    <source>
        <dbReference type="RuleBase" id="RU361162"/>
    </source>
</evidence>
<evidence type="ECO:0000256" key="20">
    <source>
        <dbReference type="PROSITE-ProRule" id="PRU00042"/>
    </source>
</evidence>
<dbReference type="PROSITE" id="PS50157">
    <property type="entry name" value="ZINC_FINGER_C2H2_2"/>
    <property type="match status" value="2"/>
</dbReference>
<dbReference type="GO" id="GO:0004674">
    <property type="term" value="F:protein serine/threonine kinase activity"/>
    <property type="evidence" value="ECO:0007669"/>
    <property type="project" value="UniProtKB-KW"/>
</dbReference>
<dbReference type="EC" id="2.7.11.21" evidence="22"/>
<dbReference type="PROSITE" id="PS50078">
    <property type="entry name" value="POLO_BOX"/>
    <property type="match status" value="2"/>
</dbReference>
<dbReference type="SMART" id="SM00220">
    <property type="entry name" value="S_TKc"/>
    <property type="match status" value="1"/>
</dbReference>
<feature type="compositionally biased region" description="Low complexity" evidence="23">
    <location>
        <begin position="687"/>
        <end position="696"/>
    </location>
</feature>
<dbReference type="GO" id="GO:0000776">
    <property type="term" value="C:kinetochore"/>
    <property type="evidence" value="ECO:0007669"/>
    <property type="project" value="TreeGrafter"/>
</dbReference>
<dbReference type="CDD" id="cd13117">
    <property type="entry name" value="POLO_box_2"/>
    <property type="match status" value="1"/>
</dbReference>
<keyword evidence="20" id="KW-0862">Zinc</keyword>
<dbReference type="InterPro" id="IPR027417">
    <property type="entry name" value="P-loop_NTPase"/>
</dbReference>
<feature type="region of interest" description="Disordered" evidence="23">
    <location>
        <begin position="646"/>
        <end position="717"/>
    </location>
</feature>
<feature type="domain" description="POLO box" evidence="25">
    <location>
        <begin position="404"/>
        <end position="482"/>
    </location>
</feature>
<dbReference type="GO" id="GO:0005524">
    <property type="term" value="F:ATP binding"/>
    <property type="evidence" value="ECO:0007669"/>
    <property type="project" value="UniProtKB-UniRule"/>
</dbReference>
<protein>
    <recommendedName>
        <fullName evidence="22">Serine/threonine-protein kinase PLK</fullName>
        <ecNumber evidence="22">2.7.11.21</ecNumber>
    </recommendedName>
    <alternativeName>
        <fullName evidence="22">Polo-like kinase</fullName>
    </alternativeName>
</protein>
<organism evidence="29 30">
    <name type="scientific">Pomacea canaliculata</name>
    <name type="common">Golden apple snail</name>
    <dbReference type="NCBI Taxonomy" id="400727"/>
    <lineage>
        <taxon>Eukaryota</taxon>
        <taxon>Metazoa</taxon>
        <taxon>Spiralia</taxon>
        <taxon>Lophotrochozoa</taxon>
        <taxon>Mollusca</taxon>
        <taxon>Gastropoda</taxon>
        <taxon>Caenogastropoda</taxon>
        <taxon>Architaenioglossa</taxon>
        <taxon>Ampullarioidea</taxon>
        <taxon>Ampullariidae</taxon>
        <taxon>Pomacea</taxon>
    </lineage>
</organism>
<dbReference type="Gene3D" id="1.10.510.10">
    <property type="entry name" value="Transferase(Phosphotransferase) domain 1"/>
    <property type="match status" value="1"/>
</dbReference>
<feature type="domain" description="POLO box" evidence="25">
    <location>
        <begin position="504"/>
        <end position="586"/>
    </location>
</feature>
<comment type="catalytic activity">
    <reaction evidence="19">
        <text>L-seryl-[protein] + ATP = O-phospho-L-seryl-[protein] + ADP + H(+)</text>
        <dbReference type="Rhea" id="RHEA:17989"/>
        <dbReference type="Rhea" id="RHEA-COMP:9863"/>
        <dbReference type="Rhea" id="RHEA-COMP:11604"/>
        <dbReference type="ChEBI" id="CHEBI:15378"/>
        <dbReference type="ChEBI" id="CHEBI:29999"/>
        <dbReference type="ChEBI" id="CHEBI:30616"/>
        <dbReference type="ChEBI" id="CHEBI:83421"/>
        <dbReference type="ChEBI" id="CHEBI:456216"/>
        <dbReference type="EC" id="2.7.11.21"/>
    </reaction>
</comment>
<dbReference type="Pfam" id="PF04851">
    <property type="entry name" value="ResIII"/>
    <property type="match status" value="1"/>
</dbReference>
<keyword evidence="10" id="KW-0677">Repeat</keyword>
<keyword evidence="14 21" id="KW-0067">ATP-binding</keyword>
<dbReference type="PROSITE" id="PS50011">
    <property type="entry name" value="PROTEIN_KINASE_DOM"/>
    <property type="match status" value="1"/>
</dbReference>
<dbReference type="GO" id="GO:0003677">
    <property type="term" value="F:DNA binding"/>
    <property type="evidence" value="ECO:0007669"/>
    <property type="project" value="InterPro"/>
</dbReference>
<dbReference type="Pfam" id="PF10198">
    <property type="entry name" value="Ada3"/>
    <property type="match status" value="1"/>
</dbReference>
<evidence type="ECO:0000256" key="18">
    <source>
        <dbReference type="ARBA" id="ARBA00047802"/>
    </source>
</evidence>
<keyword evidence="20" id="KW-0479">Metal-binding</keyword>
<evidence type="ECO:0000259" key="26">
    <source>
        <dbReference type="PROSITE" id="PS50157"/>
    </source>
</evidence>
<reference evidence="29 30" key="1">
    <citation type="submission" date="2018-04" db="EMBL/GenBank/DDBJ databases">
        <title>The genome of golden apple snail Pomacea canaliculata provides insight into stress tolerance and invasive adaptation.</title>
        <authorList>
            <person name="Liu C."/>
            <person name="Liu B."/>
            <person name="Ren Y."/>
            <person name="Zhang Y."/>
            <person name="Wang H."/>
            <person name="Li S."/>
            <person name="Jiang F."/>
            <person name="Yin L."/>
            <person name="Zhang G."/>
            <person name="Qian W."/>
            <person name="Fan W."/>
        </authorList>
    </citation>
    <scope>NUCLEOTIDE SEQUENCE [LARGE SCALE GENOMIC DNA]</scope>
    <source>
        <strain evidence="29">SZHN2017</strain>
        <tissue evidence="29">Muscle</tissue>
    </source>
</reference>
<dbReference type="InterPro" id="IPR036236">
    <property type="entry name" value="Znf_C2H2_sf"/>
</dbReference>
<dbReference type="Gene3D" id="3.40.50.300">
    <property type="entry name" value="P-loop containing nucleotide triphosphate hydrolases"/>
    <property type="match status" value="2"/>
</dbReference>
<dbReference type="Pfam" id="PF12874">
    <property type="entry name" value="zf-met"/>
    <property type="match status" value="7"/>
</dbReference>
<evidence type="ECO:0000256" key="3">
    <source>
        <dbReference type="ARBA" id="ARBA00004214"/>
    </source>
</evidence>
<name>A0A2T7PIK5_POMCA</name>
<evidence type="ECO:0000256" key="10">
    <source>
        <dbReference type="ARBA" id="ARBA00022737"/>
    </source>
</evidence>
<dbReference type="GO" id="GO:0005737">
    <property type="term" value="C:cytoplasm"/>
    <property type="evidence" value="ECO:0007669"/>
    <property type="project" value="TreeGrafter"/>
</dbReference>
<dbReference type="PROSITE" id="PS00107">
    <property type="entry name" value="PROTEIN_KINASE_ATP"/>
    <property type="match status" value="1"/>
</dbReference>
<evidence type="ECO:0000256" key="6">
    <source>
        <dbReference type="ARBA" id="ARBA00022527"/>
    </source>
</evidence>
<feature type="binding site" evidence="21">
    <location>
        <position position="58"/>
    </location>
    <ligand>
        <name>ATP</name>
        <dbReference type="ChEBI" id="CHEBI:30616"/>
    </ligand>
</feature>
<evidence type="ECO:0000256" key="23">
    <source>
        <dbReference type="SAM" id="MobiDB-lite"/>
    </source>
</evidence>
<dbReference type="InterPro" id="IPR001650">
    <property type="entry name" value="Helicase_C-like"/>
</dbReference>
<keyword evidence="8" id="KW-0132">Cell division</keyword>
<keyword evidence="9 22" id="KW-0808">Transferase</keyword>
<keyword evidence="5" id="KW-0963">Cytoplasm</keyword>
<comment type="similarity">
    <text evidence="22">Belongs to the protein kinase superfamily. Ser/Thr protein kinase family. CDC5/Polo subfamily.</text>
</comment>
<keyword evidence="17" id="KW-0131">Cell cycle</keyword>
<dbReference type="InterPro" id="IPR000719">
    <property type="entry name" value="Prot_kinase_dom"/>
</dbReference>
<evidence type="ECO:0000259" key="27">
    <source>
        <dbReference type="PROSITE" id="PS51192"/>
    </source>
</evidence>
<keyword evidence="30" id="KW-1185">Reference proteome</keyword>
<dbReference type="FunFam" id="3.30.1120.30:FF:000003">
    <property type="entry name" value="Serine/threonine-protein kinase PLK"/>
    <property type="match status" value="1"/>
</dbReference>
<feature type="domain" description="Helicase ATP-binding" evidence="27">
    <location>
        <begin position="2004"/>
        <end position="2189"/>
    </location>
</feature>
<dbReference type="Pfam" id="PF00659">
    <property type="entry name" value="POLO_box"/>
    <property type="match status" value="2"/>
</dbReference>
<evidence type="ECO:0000256" key="8">
    <source>
        <dbReference type="ARBA" id="ARBA00022618"/>
    </source>
</evidence>
<evidence type="ECO:0000256" key="12">
    <source>
        <dbReference type="ARBA" id="ARBA00022776"/>
    </source>
</evidence>
<dbReference type="GO" id="GO:0007052">
    <property type="term" value="P:mitotic spindle organization"/>
    <property type="evidence" value="ECO:0007669"/>
    <property type="project" value="TreeGrafter"/>
</dbReference>
<dbReference type="SUPFAM" id="SSF57667">
    <property type="entry name" value="beta-beta-alpha zinc fingers"/>
    <property type="match status" value="8"/>
</dbReference>
<dbReference type="Gene3D" id="3.30.200.20">
    <property type="entry name" value="Phosphorylase Kinase, domain 1"/>
    <property type="match status" value="1"/>
</dbReference>
<dbReference type="InterPro" id="IPR019340">
    <property type="entry name" value="Histone_AcTrfase_su3"/>
</dbReference>
<evidence type="ECO:0000259" key="24">
    <source>
        <dbReference type="PROSITE" id="PS50011"/>
    </source>
</evidence>
<keyword evidence="11 21" id="KW-0547">Nucleotide-binding</keyword>
<dbReference type="CDD" id="cd14099">
    <property type="entry name" value="STKc_PLK"/>
    <property type="match status" value="1"/>
</dbReference>
<dbReference type="EMBL" id="PZQS01000003">
    <property type="protein sequence ID" value="PVD33252.1"/>
    <property type="molecule type" value="Genomic_DNA"/>
</dbReference>
<dbReference type="PANTHER" id="PTHR24345">
    <property type="entry name" value="SERINE/THREONINE-PROTEIN KINASE PLK"/>
    <property type="match status" value="1"/>
</dbReference>
<dbReference type="InterPro" id="IPR003604">
    <property type="entry name" value="Matrin/U1-like-C_Znf_C2H2"/>
</dbReference>
<evidence type="ECO:0000256" key="5">
    <source>
        <dbReference type="ARBA" id="ARBA00022490"/>
    </source>
</evidence>
<dbReference type="Proteomes" id="UP000245119">
    <property type="component" value="Linkage Group LG3"/>
</dbReference>
<proteinExistence type="inferred from homology"/>
<keyword evidence="20" id="KW-0863">Zinc-finger</keyword>
<dbReference type="FunFam" id="1.10.510.10:FF:000727">
    <property type="entry name" value="Serine/threonine-protein kinase PLK"/>
    <property type="match status" value="1"/>
</dbReference>
<evidence type="ECO:0000256" key="16">
    <source>
        <dbReference type="ARBA" id="ARBA00023242"/>
    </source>
</evidence>
<dbReference type="SUPFAM" id="SSF56112">
    <property type="entry name" value="Protein kinase-like (PK-like)"/>
    <property type="match status" value="1"/>
</dbReference>
<dbReference type="InterPro" id="IPR036947">
    <property type="entry name" value="POLO_box_dom_sf"/>
</dbReference>
<evidence type="ECO:0000256" key="15">
    <source>
        <dbReference type="ARBA" id="ARBA00023212"/>
    </source>
</evidence>
<dbReference type="InterPro" id="IPR013087">
    <property type="entry name" value="Znf_C2H2_type"/>
</dbReference>
<evidence type="ECO:0000256" key="9">
    <source>
        <dbReference type="ARBA" id="ARBA00022679"/>
    </source>
</evidence>
<keyword evidence="7" id="KW-0597">Phosphoprotein</keyword>
<evidence type="ECO:0000256" key="14">
    <source>
        <dbReference type="ARBA" id="ARBA00022840"/>
    </source>
</evidence>
<feature type="domain" description="Protein kinase" evidence="24">
    <location>
        <begin position="29"/>
        <end position="281"/>
    </location>
</feature>
<keyword evidence="13 22" id="KW-0418">Kinase</keyword>
<dbReference type="InterPro" id="IPR017441">
    <property type="entry name" value="Protein_kinase_ATP_BS"/>
</dbReference>
<dbReference type="InterPro" id="IPR000959">
    <property type="entry name" value="POLO_box_dom"/>
</dbReference>
<dbReference type="GO" id="GO:0005634">
    <property type="term" value="C:nucleus"/>
    <property type="evidence" value="ECO:0007669"/>
    <property type="project" value="UniProtKB-SubCell"/>
</dbReference>
<dbReference type="InterPro" id="IPR011009">
    <property type="entry name" value="Kinase-like_dom_sf"/>
</dbReference>
<evidence type="ECO:0000313" key="30">
    <source>
        <dbReference type="Proteomes" id="UP000245119"/>
    </source>
</evidence>
<keyword evidence="6 22" id="KW-0723">Serine/threonine-protein kinase</keyword>
<feature type="compositionally biased region" description="Polar residues" evidence="23">
    <location>
        <begin position="800"/>
        <end position="810"/>
    </location>
</feature>
<dbReference type="PROSITE" id="PS00028">
    <property type="entry name" value="ZINC_FINGER_C2H2_1"/>
    <property type="match status" value="5"/>
</dbReference>
<dbReference type="GO" id="GO:0008270">
    <property type="term" value="F:zinc ion binding"/>
    <property type="evidence" value="ECO:0007669"/>
    <property type="project" value="UniProtKB-KW"/>
</dbReference>
<dbReference type="InterPro" id="IPR006935">
    <property type="entry name" value="Helicase/UvrB_N"/>
</dbReference>
<feature type="domain" description="C2H2-type" evidence="26">
    <location>
        <begin position="1370"/>
        <end position="1399"/>
    </location>
</feature>
<evidence type="ECO:0000259" key="28">
    <source>
        <dbReference type="PROSITE" id="PS51194"/>
    </source>
</evidence>
<evidence type="ECO:0000256" key="11">
    <source>
        <dbReference type="ARBA" id="ARBA00022741"/>
    </source>
</evidence>
<evidence type="ECO:0000256" key="4">
    <source>
        <dbReference type="ARBA" id="ARBA00004300"/>
    </source>
</evidence>
<keyword evidence="16" id="KW-0539">Nucleus</keyword>
<dbReference type="SMART" id="SM00451">
    <property type="entry name" value="ZnF_U1"/>
    <property type="match status" value="10"/>
</dbReference>
<dbReference type="PANTHER" id="PTHR24345:SF93">
    <property type="entry name" value="SERINE_THREONINE-PROTEIN KINASE PLK1"/>
    <property type="match status" value="1"/>
</dbReference>
<dbReference type="GO" id="GO:0030496">
    <property type="term" value="C:midbody"/>
    <property type="evidence" value="ECO:0007669"/>
    <property type="project" value="UniProtKB-SubCell"/>
</dbReference>
<comment type="subcellular location">
    <subcellularLocation>
        <location evidence="4">Cytoplasm</location>
        <location evidence="4">Cytoskeleton</location>
        <location evidence="4">Microtubule organizing center</location>
        <location evidence="4">Centrosome</location>
    </subcellularLocation>
    <subcellularLocation>
        <location evidence="2">Cytoplasm</location>
        <location evidence="2">Cytoskeleton</location>
        <location evidence="2">Spindle</location>
    </subcellularLocation>
    <subcellularLocation>
        <location evidence="3">Midbody</location>
    </subcellularLocation>
    <subcellularLocation>
        <location evidence="1">Nucleus</location>
    </subcellularLocation>
</comment>
<dbReference type="SUPFAM" id="SSF82615">
    <property type="entry name" value="Polo-box domain"/>
    <property type="match status" value="2"/>
</dbReference>
<evidence type="ECO:0000313" key="29">
    <source>
        <dbReference type="EMBL" id="PVD33252.1"/>
    </source>
</evidence>
<dbReference type="PROSITE" id="PS51192">
    <property type="entry name" value="HELICASE_ATP_BIND_1"/>
    <property type="match status" value="1"/>
</dbReference>
<sequence length="2563" mass="287243">MTTVIRKDDTRPKDVIPDVIADQSSGKRYLKGRFLGKGGFAKCFELTDVDTKEIFAGKIVSKSLLVKQHQKDKMSQEIAIHRSLNHKHIVQFHSFFEDTDNVYILLELCRRRSLMELHKRRKAVTEPEARYFVRQVILACQYLHNNKVIHRDLKLGNLFINDDMDVKIGDFGLATRLDYDGERKRTLCGTPNYIAPEVLGKKGHSFEVDVWSMGCIVYTLLVGKPPFETSCLKDTYTRIKKNEYHIPSKISVQARNLITKLLRADPSQRPGMDQIIEDEFFTSGYLPPRLPTSCLTMAPHFDTLMAKTDLVTRKPLLDVNDGLQRPHTAEVMKQEIEKKIKKDQEPAEAAPKPDAGHRAGDEPMDYWLSDLCSQLSAVVASKPGERMASQIEEAEDPACIPIYWVSKWVDYSDKYGLGYQLCDNSVGVLFNDSTRLILLANAENIHYIERDGQEHYHTLKSFPETLNKKVTLLKYFRNYMNEHLLKAGANMIPRESDEISRLPFLRTWFRTRSAIVLHLSNGTLQINFFQDHTKIILCPLMAAVTYIDEKRDFRTYRLNLVDQYGCTKDLASRLRYARTMVERLLTSKSGSVLTRNQDDNLGLEELDTLQGDLERLLASVGRRLKLLESEIQVLVNWQDKKDKKPLTVGKVQPEPVAGKRGKGAMAEERPSKKFKDMSGTSKATQASSSVASPLSRSKSKLPQTKGVEGEGGSLSTDLPRVVKNECVDRFWQAMEAYSRPITDDDIRFLEDQLRKHDDEDAAYFKIPPLGRHYRDVWAEEDLLEEMTEGAKVNDKKRISNHSSQNSNGPNEASALLKKAESSMEESPFGPLTQRLVSALLEENLMTPMDDVMTDMGDNADEAPAISPRMLAKQLNIGNPATLERRIQQELEEQGILETEEEVEDDPSDEILQELKHAQAELRPLLQWKVKHLKDLLKKAKEQQARQQLWKKFDECDAKLHEEYRKLTLARQKKKLNLKRERECQTCNKKFSGAVPLHQHLQSAEHQRKLQQQEQEGAALQCTACNIPCNSQRQLAEHLQSPRHQQVVERSAQIQQLQCLTKESLQRQRWCAERLVEGSSIDQGPPGTSDAETVGDASTMYPLTQAYRYNFPAQQQMQFPSMQTPGMASLFSPPLPPLTSGVEQNNEYVFANGKGHCYVCNIELTSAQHKKQHIEGKPHKKKAMQGGGSVNGTGGVMMCSICNVALSGQLNVEQHFSSEKHRRKAGAAPTHMIPPIPLQQPLLAQSTQVTGATTPVFVPVGINRAPSELNASQDFIPNISPNISSWKGMSGAEISNGEASRSTLLVQSKPASETMLLKNVEQTTSSSKHAEQVRPKFFCPFCDLDFDLGDMMLDHLASPSHKQQEECINSLKCDVCNESFTDTLSSIKHYQSDVHKKNRDFRANSVYSSSYHRPELESSFPGSAQYKNVMASDLSHIMSHTLDQDQTLKKLLGVEPVSREAFRSIVPDSGKDASVQNTALNPLSGETKSAAPLIQFNIPPVVPTVEEEVGASGNLVSGTLPEPSTIQEVVFDGHRGVCNACSVTLTSPQLAKSHLAGAKHQKASQRWRIARMSTPSTRGFVEGSSVQPLTTNESTACTESGTKAYKFDGERGYCFACKIDLTSVAHANQHLVGRKHQMAVERWVQEGQGCVYPLYCNTCHKPFTGQESAAQHFSSEKHKKKMLLTAEADPNRIDPSTGALIVIQDGQTWYVCNVCKCPLNTREQMEIHLRSPRHLKEQEKVHQQPTVLKSEQEPNPLLLVDGNISSSEQTLEKTAAVLEKSPPDLRHLITCSPILKVQQPANLTQVPSRLTVGPGTGLSNHAALTGPSLEMDGPAHNSNSSSKAHGERQNGQDFSASSIGRFRQGMQGSFSDSQLDLTGTAGQGNVGRGQLPADLVNDLYNLNVAVSRSQVRPGLKNNRSGRSAAQVLRRDGNYDFDDDNEDIMKEIPTSPLTTCYDDSAVSGNREQIDLSEGDNVSGIHSGSYQMSMTQKPMNTKEDYDKHVLGLKHQRQTASVCAPDKRTGKTLVAMMTISYMLTLNPTRPVLFLVDKVLLVLQQARYIINELGSKNFRRPNLQNDHLEERKLKVAVLCGGLNTRDGTPIYKHDVIVTTAAFCQNLLMEGVLRWSNLSLVVFDEAHHCTKSHPYNCLLRDYHLKLVPESRPKVLGLTASPAGRRTKEETLQMLQELLNNLGDACIATVDNPSAREQLEKFSSSARLIPICVPMTEAEMRFHMELLAYFIRAYIELMRCSNLHQMSNKAFRDIINSNPLEESQVQELAKRLMHEPDELSEMFQLVQVLATNLVFETIRLHVMTVGMSLLNSEDGIDFVLEDLDREFSPQLNQNLSELRQLGLPCDTIAKFVQTLCDASRVRDTDARSEGEAGTSPSSMSIFQELLCTLKDTKYMGWGMADAMALVLVRERKVAHKIKEQLKRTSFVRERKMRVAVVVGHGAGGGEGEGMNLRKQDRVLQGIRAHRYQIVVATSVAEEGVDIPECQLVVCLNPPTTLKAMVQMRGRARKKDSYFVVLCSSQREKEKLEGLQKQEYNMKWAAAQLAQQNCPANQL</sequence>
<dbReference type="GO" id="GO:0005813">
    <property type="term" value="C:centrosome"/>
    <property type="evidence" value="ECO:0007669"/>
    <property type="project" value="UniProtKB-SubCell"/>
</dbReference>
<feature type="compositionally biased region" description="Basic and acidic residues" evidence="23">
    <location>
        <begin position="665"/>
        <end position="676"/>
    </location>
</feature>
<gene>
    <name evidence="29" type="ORF">C0Q70_04504</name>
</gene>
<keyword evidence="15" id="KW-0206">Cytoskeleton</keyword>
<dbReference type="InterPro" id="IPR033695">
    <property type="entry name" value="POLO_box_2"/>
</dbReference>
<dbReference type="PROSITE" id="PS00108">
    <property type="entry name" value="PROTEIN_KINASE_ST"/>
    <property type="match status" value="1"/>
</dbReference>
<dbReference type="InterPro" id="IPR033701">
    <property type="entry name" value="POLO_box_1"/>
</dbReference>
<dbReference type="STRING" id="400727.A0A2T7PIK5"/>
<evidence type="ECO:0000256" key="1">
    <source>
        <dbReference type="ARBA" id="ARBA00004123"/>
    </source>
</evidence>
<dbReference type="GO" id="GO:0016787">
    <property type="term" value="F:hydrolase activity"/>
    <property type="evidence" value="ECO:0007669"/>
    <property type="project" value="InterPro"/>
</dbReference>